<dbReference type="GO" id="GO:0043531">
    <property type="term" value="F:ADP binding"/>
    <property type="evidence" value="ECO:0007669"/>
    <property type="project" value="InterPro"/>
</dbReference>
<proteinExistence type="predicted"/>
<name>G4U2P9_SERID</name>
<dbReference type="HOGENOM" id="CLU_000288_125_6_1"/>
<dbReference type="SUPFAM" id="SSF52540">
    <property type="entry name" value="P-loop containing nucleoside triphosphate hydrolases"/>
    <property type="match status" value="1"/>
</dbReference>
<dbReference type="Proteomes" id="UP000007148">
    <property type="component" value="Unassembled WGS sequence"/>
</dbReference>
<evidence type="ECO:0000313" key="3">
    <source>
        <dbReference type="Proteomes" id="UP000007148"/>
    </source>
</evidence>
<dbReference type="Gene3D" id="3.40.50.300">
    <property type="entry name" value="P-loop containing nucleotide triphosphate hydrolases"/>
    <property type="match status" value="1"/>
</dbReference>
<keyword evidence="3" id="KW-1185">Reference proteome</keyword>
<dbReference type="InterPro" id="IPR011990">
    <property type="entry name" value="TPR-like_helical_dom_sf"/>
</dbReference>
<dbReference type="InterPro" id="IPR053137">
    <property type="entry name" value="NLR-like"/>
</dbReference>
<protein>
    <submittedName>
        <fullName evidence="2">Uncharacterized protein</fullName>
    </submittedName>
</protein>
<dbReference type="SUPFAM" id="SSF48452">
    <property type="entry name" value="TPR-like"/>
    <property type="match status" value="1"/>
</dbReference>
<dbReference type="Pfam" id="PF13374">
    <property type="entry name" value="TPR_10"/>
    <property type="match status" value="1"/>
</dbReference>
<reference evidence="2 3" key="1">
    <citation type="journal article" date="2011" name="PLoS Pathog.">
        <title>Endophytic Life Strategies Decoded by Genome and Transcriptome Analyses of the Mutualistic Root Symbiont Piriformospora indica.</title>
        <authorList>
            <person name="Zuccaro A."/>
            <person name="Lahrmann U."/>
            <person name="Guldener U."/>
            <person name="Langen G."/>
            <person name="Pfiffi S."/>
            <person name="Biedenkopf D."/>
            <person name="Wong P."/>
            <person name="Samans B."/>
            <person name="Grimm C."/>
            <person name="Basiewicz M."/>
            <person name="Murat C."/>
            <person name="Martin F."/>
            <person name="Kogel K.H."/>
        </authorList>
    </citation>
    <scope>NUCLEOTIDE SEQUENCE [LARGE SCALE GENOMIC DNA]</scope>
    <source>
        <strain evidence="2 3">DSM 11827</strain>
    </source>
</reference>
<dbReference type="PANTHER" id="PTHR46082">
    <property type="entry name" value="ATP/GTP-BINDING PROTEIN-RELATED"/>
    <property type="match status" value="1"/>
</dbReference>
<dbReference type="InterPro" id="IPR027417">
    <property type="entry name" value="P-loop_NTPase"/>
</dbReference>
<dbReference type="SUPFAM" id="SSF52151">
    <property type="entry name" value="FabD/lysophospholipase-like"/>
    <property type="match status" value="1"/>
</dbReference>
<evidence type="ECO:0000313" key="2">
    <source>
        <dbReference type="EMBL" id="CCA77880.1"/>
    </source>
</evidence>
<dbReference type="InterPro" id="IPR016035">
    <property type="entry name" value="Acyl_Trfase/lysoPLipase"/>
</dbReference>
<accession>G4U2P9</accession>
<dbReference type="PANTHER" id="PTHR46082:SF6">
    <property type="entry name" value="AAA+ ATPASE DOMAIN-CONTAINING PROTEIN-RELATED"/>
    <property type="match status" value="1"/>
</dbReference>
<keyword evidence="1" id="KW-1133">Transmembrane helix</keyword>
<evidence type="ECO:0000256" key="1">
    <source>
        <dbReference type="SAM" id="Phobius"/>
    </source>
</evidence>
<keyword evidence="1" id="KW-0812">Transmembrane</keyword>
<dbReference type="Gene3D" id="1.25.40.10">
    <property type="entry name" value="Tetratricopeptide repeat domain"/>
    <property type="match status" value="2"/>
</dbReference>
<dbReference type="OrthoDB" id="3263666at2759"/>
<organism evidence="2 3">
    <name type="scientific">Serendipita indica (strain DSM 11827)</name>
    <name type="common">Root endophyte fungus</name>
    <name type="synonym">Piriformospora indica</name>
    <dbReference type="NCBI Taxonomy" id="1109443"/>
    <lineage>
        <taxon>Eukaryota</taxon>
        <taxon>Fungi</taxon>
        <taxon>Dikarya</taxon>
        <taxon>Basidiomycota</taxon>
        <taxon>Agaricomycotina</taxon>
        <taxon>Agaricomycetes</taxon>
        <taxon>Sebacinales</taxon>
        <taxon>Serendipitaceae</taxon>
        <taxon>Serendipita</taxon>
    </lineage>
</organism>
<dbReference type="Pfam" id="PF13424">
    <property type="entry name" value="TPR_12"/>
    <property type="match status" value="1"/>
</dbReference>
<dbReference type="Gene3D" id="3.40.1090.10">
    <property type="entry name" value="Cytosolic phospholipase A2 catalytic domain"/>
    <property type="match status" value="1"/>
</dbReference>
<feature type="transmembrane region" description="Helical" evidence="1">
    <location>
        <begin position="81"/>
        <end position="103"/>
    </location>
</feature>
<dbReference type="EMBL" id="CAFZ01001876">
    <property type="protein sequence ID" value="CCA77880.1"/>
    <property type="molecule type" value="Genomic_DNA"/>
</dbReference>
<comment type="caution">
    <text evidence="2">The sequence shown here is derived from an EMBL/GenBank/DDBJ whole genome shotgun (WGS) entry which is preliminary data.</text>
</comment>
<sequence length="1197" mass="134224">MSEPPHGRYNAAHRKSVIDELFADPLLGYELFHLKQTRFTNQHWVLDDGDERCMSQLEILKEYFHRLEMDNRDSTYKVCSYFNFIVGSGGGGVIAILLGVLGMELDQASRAFGQMCRATLLGEACALAPEERTRRLEQVIRDILAELQVPEDRRLNSDVDLADGCKVAIAYQSAAQLGPCKLFRNYDSRHRSHNPTILQAMLAAWATPGLFSSTKVTTDIAYEDVVSAASGHSNPIFQAIREAYEGYGSTQRVSCILSLGSGSHVSRVPEKGHKAMVARYARDAVLTADDAQRRLGASGKYFRLSVTPAIEDDSITEENPFGMIASSTSTYLSLSHQDQLIDTCLNMATMKGGVDLEALAQVRAEMTASTHGLPPLSPFFVRRQEPMARIFEGVICGRTLGQTVMVISGLGGSGKTQLCIQFALQYGDLFQHILFIDASSARSIEDGLLARVRSVVPSFRGIDFHDAMDMLENPNSKLTSRWLIIFDNADDDGVSIQDYMPNCRHGSIIITTRNPSLGTLCPETHLVLDVMSGEEATDALLSSALAATEERTPRHTEMASKIVEQLGNLPVAVVQAGCYIKKQRCFWNYLVRLNANRTKILRHHTIQRDKLKYNHGAYNAFDTTLRVLSSRALNLLSILSCMHFTNIPRELFILAATYRFEYQPFDLAPRSDEFHQSVSLLQETLSPSQDAQLYESDLEEVLDELYQYSLVSFVPVHSWITIRLHPLLHSWAGDRLTAQERGMFRAVTARLLACCTNEIDAHIRTHMSPHVTAILPFMAELHINERAAFCRLIRYDRKYTLLVSTWEAIYEEVEKAYGDQDMRTSTVALRLADAYGQSGDTPKMEEMERAIVASRSALHGSDSLEAVDALLNLVRTLAYHKSEYKEAEEAARKTLEVRRKLLGSKHLDLYEPLFNLGSIQHLSGQYSEAVETLLEAVALSTALLGREHPQTLNALHALAVCHEAQKNPDAQTIMQELYNTREKALGPKHPDTLTTLHQLAESCYSMGNHTQAGTECSFHTISYADMCSSEEFFKRELRIRRESDGPQGIKTITTIHWLACALYQQERYSEAEELFKEEAATRSARGLDAMNAKLWVAAAIFFRQQESEEAEQLFRDYTTKSKENHPELHPDVGDGLYWSGRSMLAQARYAEAVELFEEGISLWSQLGSERNANAVHAEQLLHEARQRLEQFQGEASG</sequence>
<keyword evidence="1" id="KW-0472">Membrane</keyword>
<gene>
    <name evidence="2" type="ORF">PIIN_00525</name>
</gene>
<dbReference type="InParanoid" id="G4U2P9"/>
<dbReference type="AlphaFoldDB" id="G4U2P9"/>
<dbReference type="eggNOG" id="KOG1840">
    <property type="taxonomic scope" value="Eukaryota"/>
</dbReference>